<organism evidence="1 2">
    <name type="scientific">Pontibacillus litoralis JSM 072002</name>
    <dbReference type="NCBI Taxonomy" id="1385512"/>
    <lineage>
        <taxon>Bacteria</taxon>
        <taxon>Bacillati</taxon>
        <taxon>Bacillota</taxon>
        <taxon>Bacilli</taxon>
        <taxon>Bacillales</taxon>
        <taxon>Bacillaceae</taxon>
        <taxon>Pontibacillus</taxon>
    </lineage>
</organism>
<dbReference type="InterPro" id="IPR036249">
    <property type="entry name" value="Thioredoxin-like_sf"/>
</dbReference>
<proteinExistence type="predicted"/>
<accession>A0A0A5FZG6</accession>
<evidence type="ECO:0000313" key="1">
    <source>
        <dbReference type="EMBL" id="KGX86231.1"/>
    </source>
</evidence>
<dbReference type="STRING" id="1385512.N784_05695"/>
<dbReference type="SUPFAM" id="SSF52833">
    <property type="entry name" value="Thioredoxin-like"/>
    <property type="match status" value="1"/>
</dbReference>
<dbReference type="eggNOG" id="COG0526">
    <property type="taxonomic scope" value="Bacteria"/>
</dbReference>
<sequence>MNLNKWYEKGISPKEYIYQMQQNKEDLNYVYEHFELPKDEKDEKSFSIKSGLRVLVLTEDWCGDAMVNIPILLRMAEATDINVRMLYRDQNVELMDQYLTNGTSRSIPIFIFIDEDGNELGKWGPRANEVQQIVENAFASLPSEDHADYEKKKKEMIQYVTKLYREDATIWSKVYESIKTTIQSI</sequence>
<comment type="caution">
    <text evidence="1">The sequence shown here is derived from an EMBL/GenBank/DDBJ whole genome shotgun (WGS) entry which is preliminary data.</text>
</comment>
<dbReference type="RefSeq" id="WP_036834725.1">
    <property type="nucleotide sequence ID" value="NZ_AVPG01000015.1"/>
</dbReference>
<dbReference type="Gene3D" id="3.40.30.10">
    <property type="entry name" value="Glutaredoxin"/>
    <property type="match status" value="1"/>
</dbReference>
<evidence type="ECO:0000313" key="2">
    <source>
        <dbReference type="Proteomes" id="UP000030401"/>
    </source>
</evidence>
<dbReference type="Proteomes" id="UP000030401">
    <property type="component" value="Unassembled WGS sequence"/>
</dbReference>
<dbReference type="Pfam" id="PF14595">
    <property type="entry name" value="Thioredoxin_9"/>
    <property type="match status" value="1"/>
</dbReference>
<name>A0A0A5FZG6_9BACI</name>
<protein>
    <submittedName>
        <fullName evidence="1">Thioredoxin</fullName>
    </submittedName>
</protein>
<dbReference type="OrthoDB" id="6120799at2"/>
<dbReference type="AlphaFoldDB" id="A0A0A5FZG6"/>
<keyword evidence="2" id="KW-1185">Reference proteome</keyword>
<reference evidence="1 2" key="1">
    <citation type="submission" date="2013-08" db="EMBL/GenBank/DDBJ databases">
        <authorList>
            <person name="Huang J."/>
            <person name="Wang G."/>
        </authorList>
    </citation>
    <scope>NUCLEOTIDE SEQUENCE [LARGE SCALE GENOMIC DNA]</scope>
    <source>
        <strain evidence="1 2">JSM 072002</strain>
    </source>
</reference>
<gene>
    <name evidence="1" type="ORF">N784_05695</name>
</gene>
<dbReference type="EMBL" id="AVPG01000015">
    <property type="protein sequence ID" value="KGX86231.1"/>
    <property type="molecule type" value="Genomic_DNA"/>
</dbReference>